<gene>
    <name evidence="9" type="primary">msrB</name>
    <name evidence="9" type="ORF">JCM17846_16280</name>
</gene>
<dbReference type="GO" id="GO:0046872">
    <property type="term" value="F:metal ion binding"/>
    <property type="evidence" value="ECO:0007669"/>
    <property type="project" value="UniProtKB-KW"/>
</dbReference>
<dbReference type="GO" id="GO:0006979">
    <property type="term" value="P:response to oxidative stress"/>
    <property type="evidence" value="ECO:0007669"/>
    <property type="project" value="InterPro"/>
</dbReference>
<dbReference type="GO" id="GO:0030091">
    <property type="term" value="P:protein repair"/>
    <property type="evidence" value="ECO:0007669"/>
    <property type="project" value="InterPro"/>
</dbReference>
<dbReference type="InterPro" id="IPR011057">
    <property type="entry name" value="Mss4-like_sf"/>
</dbReference>
<dbReference type="InterPro" id="IPR002579">
    <property type="entry name" value="Met_Sox_Rdtase_MsrB_dom"/>
</dbReference>
<proteinExistence type="inferred from homology"/>
<evidence type="ECO:0000256" key="2">
    <source>
        <dbReference type="ARBA" id="ARBA00007174"/>
    </source>
</evidence>
<dbReference type="AlphaFoldDB" id="A0A5A7NAD9"/>
<dbReference type="GO" id="GO:0033743">
    <property type="term" value="F:peptide-methionine (R)-S-oxide reductase activity"/>
    <property type="evidence" value="ECO:0007669"/>
    <property type="project" value="UniProtKB-EC"/>
</dbReference>
<comment type="cofactor">
    <cofactor evidence="1">
        <name>Zn(2+)</name>
        <dbReference type="ChEBI" id="CHEBI:29105"/>
    </cofactor>
</comment>
<name>A0A5A7NAD9_9PROT</name>
<dbReference type="GO" id="GO:0005737">
    <property type="term" value="C:cytoplasm"/>
    <property type="evidence" value="ECO:0007669"/>
    <property type="project" value="TreeGrafter"/>
</dbReference>
<dbReference type="NCBIfam" id="TIGR00357">
    <property type="entry name" value="peptide-methionine (R)-S-oxide reductase MsrB"/>
    <property type="match status" value="1"/>
</dbReference>
<dbReference type="RefSeq" id="WP_042086025.1">
    <property type="nucleotide sequence ID" value="NZ_BKCN01000007.1"/>
</dbReference>
<comment type="similarity">
    <text evidence="2">Belongs to the MsrB Met sulfoxide reductase family.</text>
</comment>
<dbReference type="Proteomes" id="UP000324996">
    <property type="component" value="Unassembled WGS sequence"/>
</dbReference>
<dbReference type="Pfam" id="PF01641">
    <property type="entry name" value="SelR"/>
    <property type="match status" value="1"/>
</dbReference>
<evidence type="ECO:0000256" key="6">
    <source>
        <dbReference type="ARBA" id="ARBA00023002"/>
    </source>
</evidence>
<reference evidence="9 10" key="1">
    <citation type="submission" date="2019-09" db="EMBL/GenBank/DDBJ databases">
        <title>NBRP : Genome information of microbial organism related human and environment.</title>
        <authorList>
            <person name="Hattori M."/>
            <person name="Oshima K."/>
            <person name="Inaba H."/>
            <person name="Suda W."/>
            <person name="Sakamoto M."/>
            <person name="Iino T."/>
            <person name="Kitahara M."/>
            <person name="Oshida Y."/>
            <person name="Iida T."/>
            <person name="Kudo T."/>
            <person name="Itoh T."/>
            <person name="Ohkuma M."/>
        </authorList>
    </citation>
    <scope>NUCLEOTIDE SEQUENCE [LARGE SCALE GENOMIC DNA]</scope>
    <source>
        <strain evidence="9 10">Q-1</strain>
    </source>
</reference>
<evidence type="ECO:0000313" key="10">
    <source>
        <dbReference type="Proteomes" id="UP000324996"/>
    </source>
</evidence>
<feature type="domain" description="MsrB" evidence="8">
    <location>
        <begin position="5"/>
        <end position="127"/>
    </location>
</feature>
<dbReference type="InterPro" id="IPR028427">
    <property type="entry name" value="Met_Sox_Rdtase_MsrB"/>
</dbReference>
<keyword evidence="6" id="KW-0560">Oxidoreductase</keyword>
<protein>
    <recommendedName>
        <fullName evidence="3">peptide-methionine (R)-S-oxide reductase</fullName>
        <ecNumber evidence="3">1.8.4.12</ecNumber>
    </recommendedName>
</protein>
<accession>A0A5A7NAD9</accession>
<evidence type="ECO:0000256" key="5">
    <source>
        <dbReference type="ARBA" id="ARBA00022833"/>
    </source>
</evidence>
<comment type="catalytic activity">
    <reaction evidence="7">
        <text>L-methionyl-[protein] + [thioredoxin]-disulfide + H2O = L-methionyl-(R)-S-oxide-[protein] + [thioredoxin]-dithiol</text>
        <dbReference type="Rhea" id="RHEA:24164"/>
        <dbReference type="Rhea" id="RHEA-COMP:10698"/>
        <dbReference type="Rhea" id="RHEA-COMP:10700"/>
        <dbReference type="Rhea" id="RHEA-COMP:12313"/>
        <dbReference type="Rhea" id="RHEA-COMP:12314"/>
        <dbReference type="ChEBI" id="CHEBI:15377"/>
        <dbReference type="ChEBI" id="CHEBI:16044"/>
        <dbReference type="ChEBI" id="CHEBI:29950"/>
        <dbReference type="ChEBI" id="CHEBI:45764"/>
        <dbReference type="ChEBI" id="CHEBI:50058"/>
        <dbReference type="EC" id="1.8.4.12"/>
    </reaction>
</comment>
<dbReference type="EC" id="1.8.4.12" evidence="3"/>
<keyword evidence="5" id="KW-0862">Zinc</keyword>
<dbReference type="SUPFAM" id="SSF51316">
    <property type="entry name" value="Mss4-like"/>
    <property type="match status" value="1"/>
</dbReference>
<sequence>MPESDSQWLARLGEERFYVCRRHGTEPPFSGALLGEKRPGRFHCAGCDAVLFSSDGKYDSGSGWPSFFDAIEGAEIEEIRDTSHGMVRIELRCGQCESHLGHLFPDGPPPTGLRYCVNSLSLVFHPENNAPSKQL</sequence>
<dbReference type="Gene3D" id="2.170.150.20">
    <property type="entry name" value="Peptide methionine sulfoxide reductase"/>
    <property type="match status" value="1"/>
</dbReference>
<dbReference type="PANTHER" id="PTHR10173:SF52">
    <property type="entry name" value="METHIONINE-R-SULFOXIDE REDUCTASE B1"/>
    <property type="match status" value="1"/>
</dbReference>
<dbReference type="FunFam" id="2.170.150.20:FF:000001">
    <property type="entry name" value="Peptide methionine sulfoxide reductase MsrB"/>
    <property type="match status" value="1"/>
</dbReference>
<dbReference type="PROSITE" id="PS51790">
    <property type="entry name" value="MSRB"/>
    <property type="match status" value="1"/>
</dbReference>
<organism evidence="9 10">
    <name type="scientific">Iodidimonas nitroreducens</name>
    <dbReference type="NCBI Taxonomy" id="1236968"/>
    <lineage>
        <taxon>Bacteria</taxon>
        <taxon>Pseudomonadati</taxon>
        <taxon>Pseudomonadota</taxon>
        <taxon>Alphaproteobacteria</taxon>
        <taxon>Iodidimonadales</taxon>
        <taxon>Iodidimonadaceae</taxon>
        <taxon>Iodidimonas</taxon>
    </lineage>
</organism>
<evidence type="ECO:0000256" key="4">
    <source>
        <dbReference type="ARBA" id="ARBA00022723"/>
    </source>
</evidence>
<evidence type="ECO:0000256" key="7">
    <source>
        <dbReference type="ARBA" id="ARBA00048488"/>
    </source>
</evidence>
<dbReference type="EMBL" id="BKCN01000007">
    <property type="protein sequence ID" value="GER03946.1"/>
    <property type="molecule type" value="Genomic_DNA"/>
</dbReference>
<evidence type="ECO:0000313" key="9">
    <source>
        <dbReference type="EMBL" id="GER03946.1"/>
    </source>
</evidence>
<comment type="caution">
    <text evidence="9">The sequence shown here is derived from an EMBL/GenBank/DDBJ whole genome shotgun (WGS) entry which is preliminary data.</text>
</comment>
<evidence type="ECO:0000256" key="1">
    <source>
        <dbReference type="ARBA" id="ARBA00001947"/>
    </source>
</evidence>
<keyword evidence="10" id="KW-1185">Reference proteome</keyword>
<keyword evidence="4" id="KW-0479">Metal-binding</keyword>
<dbReference type="PANTHER" id="PTHR10173">
    <property type="entry name" value="METHIONINE SULFOXIDE REDUCTASE"/>
    <property type="match status" value="1"/>
</dbReference>
<evidence type="ECO:0000259" key="8">
    <source>
        <dbReference type="PROSITE" id="PS51790"/>
    </source>
</evidence>
<evidence type="ECO:0000256" key="3">
    <source>
        <dbReference type="ARBA" id="ARBA00012499"/>
    </source>
</evidence>